<dbReference type="AlphaFoldDB" id="A0A1W1V1W3"/>
<dbReference type="CDD" id="cd00841">
    <property type="entry name" value="MPP_YfcE"/>
    <property type="match status" value="1"/>
</dbReference>
<organism evidence="4 5">
    <name type="scientific">Peptoniphilus asaccharolyticus DSM 20463</name>
    <dbReference type="NCBI Taxonomy" id="573058"/>
    <lineage>
        <taxon>Bacteria</taxon>
        <taxon>Bacillati</taxon>
        <taxon>Bacillota</taxon>
        <taxon>Tissierellia</taxon>
        <taxon>Tissierellales</taxon>
        <taxon>Peptoniphilaceae</taxon>
        <taxon>Peptoniphilus</taxon>
    </lineage>
</organism>
<dbReference type="OrthoDB" id="9800565at2"/>
<accession>A0A1W1V1W3</accession>
<dbReference type="GO" id="GO:0046872">
    <property type="term" value="F:metal ion binding"/>
    <property type="evidence" value="ECO:0007669"/>
    <property type="project" value="UniProtKB-KW"/>
</dbReference>
<dbReference type="Gene3D" id="3.60.21.10">
    <property type="match status" value="1"/>
</dbReference>
<dbReference type="GO" id="GO:0016787">
    <property type="term" value="F:hydrolase activity"/>
    <property type="evidence" value="ECO:0007669"/>
    <property type="project" value="UniProtKB-UniRule"/>
</dbReference>
<reference evidence="5" key="1">
    <citation type="submission" date="2017-04" db="EMBL/GenBank/DDBJ databases">
        <authorList>
            <person name="Varghese N."/>
            <person name="Submissions S."/>
        </authorList>
    </citation>
    <scope>NUCLEOTIDE SEQUENCE [LARGE SCALE GENOMIC DNA]</scope>
    <source>
        <strain evidence="5">DSM 20463</strain>
    </source>
</reference>
<proteinExistence type="inferred from homology"/>
<name>A0A1W1V1W3_PEPAS</name>
<dbReference type="Proteomes" id="UP000192368">
    <property type="component" value="Unassembled WGS sequence"/>
</dbReference>
<dbReference type="PANTHER" id="PTHR43165:SF1">
    <property type="entry name" value="PHOSPHODIESTERASE MJ0936"/>
    <property type="match status" value="1"/>
</dbReference>
<evidence type="ECO:0000313" key="5">
    <source>
        <dbReference type="Proteomes" id="UP000192368"/>
    </source>
</evidence>
<dbReference type="NCBIfam" id="NF006988">
    <property type="entry name" value="PRK09453.1"/>
    <property type="match status" value="1"/>
</dbReference>
<protein>
    <recommendedName>
        <fullName evidence="2">Phosphoesterase</fullName>
        <ecNumber evidence="2">3.1.4.-</ecNumber>
    </recommendedName>
</protein>
<dbReference type="PANTHER" id="PTHR43165">
    <property type="entry name" value="METALLOPHOSPHOESTERASE"/>
    <property type="match status" value="1"/>
</dbReference>
<dbReference type="NCBIfam" id="TIGR00040">
    <property type="entry name" value="yfcE"/>
    <property type="match status" value="1"/>
</dbReference>
<evidence type="ECO:0000256" key="2">
    <source>
        <dbReference type="RuleBase" id="RU362039"/>
    </source>
</evidence>
<dbReference type="InterPro" id="IPR000979">
    <property type="entry name" value="Phosphodiesterase_MJ0936/Vps29"/>
</dbReference>
<dbReference type="InterPro" id="IPR024654">
    <property type="entry name" value="Calcineurin-like_PHP_lpxH"/>
</dbReference>
<feature type="domain" description="Calcineurin-like phosphoesterase" evidence="3">
    <location>
        <begin position="1"/>
        <end position="160"/>
    </location>
</feature>
<evidence type="ECO:0000256" key="1">
    <source>
        <dbReference type="ARBA" id="ARBA00008950"/>
    </source>
</evidence>
<dbReference type="InterPro" id="IPR029052">
    <property type="entry name" value="Metallo-depent_PP-like"/>
</dbReference>
<keyword evidence="2" id="KW-0479">Metal-binding</keyword>
<dbReference type="EC" id="3.1.4.-" evidence="2"/>
<dbReference type="STRING" id="573058.SAMN00017477_1079"/>
<comment type="cofactor">
    <cofactor evidence="2">
        <name>a divalent metal cation</name>
        <dbReference type="ChEBI" id="CHEBI:60240"/>
    </cofactor>
</comment>
<comment type="similarity">
    <text evidence="1 2">Belongs to the metallophosphoesterase superfamily. YfcE family.</text>
</comment>
<dbReference type="EMBL" id="FWWR01000009">
    <property type="protein sequence ID" value="SMB87312.1"/>
    <property type="molecule type" value="Genomic_DNA"/>
</dbReference>
<dbReference type="InterPro" id="IPR053193">
    <property type="entry name" value="MetalloPDE_YfcE-like"/>
</dbReference>
<dbReference type="Pfam" id="PF12850">
    <property type="entry name" value="Metallophos_2"/>
    <property type="match status" value="1"/>
</dbReference>
<sequence>MKIGFISDTHGYLDDTKKALGVLDGCDRILHLGDVLAPGPRNGIHPGYDAKELAEVFAKRDDIFMVKGNCDADVDEQVMDRKFLDNIEVFLEWGDLKIFALHGYRESLEERVQKAKKLGADIVVVGHTHIKRFEKIDGIIYMCPGSPTLPKDGSKSVVIYEDGVFKFYNVDTSEVISSYKIGH</sequence>
<evidence type="ECO:0000313" key="4">
    <source>
        <dbReference type="EMBL" id="SMB87312.1"/>
    </source>
</evidence>
<evidence type="ECO:0000259" key="3">
    <source>
        <dbReference type="Pfam" id="PF12850"/>
    </source>
</evidence>
<dbReference type="SUPFAM" id="SSF56300">
    <property type="entry name" value="Metallo-dependent phosphatases"/>
    <property type="match status" value="1"/>
</dbReference>
<dbReference type="InterPro" id="IPR041802">
    <property type="entry name" value="MPP_YfcE"/>
</dbReference>
<keyword evidence="5" id="KW-1185">Reference proteome</keyword>
<gene>
    <name evidence="4" type="ORF">SAMN00017477_1079</name>
</gene>
<dbReference type="RefSeq" id="WP_084230681.1">
    <property type="nucleotide sequence ID" value="NZ_FWWR01000009.1"/>
</dbReference>